<evidence type="ECO:0000259" key="4">
    <source>
        <dbReference type="PROSITE" id="PS50175"/>
    </source>
</evidence>
<dbReference type="SUPFAM" id="SSF51283">
    <property type="entry name" value="dUTPase-like"/>
    <property type="match status" value="1"/>
</dbReference>
<protein>
    <recommendedName>
        <fullName evidence="4">Peptidase A2 domain-containing protein</fullName>
    </recommendedName>
</protein>
<dbReference type="Proteomes" id="UP000054064">
    <property type="component" value="Unassembled WGS sequence"/>
</dbReference>
<keyword evidence="1" id="KW-0645">Protease</keyword>
<dbReference type="Gene3D" id="2.70.40.10">
    <property type="match status" value="1"/>
</dbReference>
<dbReference type="InterPro" id="IPR051592">
    <property type="entry name" value="HERV-K_Pro_peptidase_A2"/>
</dbReference>
<dbReference type="PROSITE" id="PS50175">
    <property type="entry name" value="ASP_PROT_RETROV"/>
    <property type="match status" value="1"/>
</dbReference>
<sequence>GSAGVDVETTVDTTITDHGVHLIDTNVQGPLGHGLSALLIGRSSTSIQGIFVIPGLIDADYEGIIKIMVHILVPPVSIPAGAKIAQLVPLHACVPKAQNKTRGDQGFGSTGQPDVLLAFEIGQKKPEEKVIIRDNQGRCITIKMLVDTGADVTII</sequence>
<dbReference type="EMBL" id="KL535036">
    <property type="protein sequence ID" value="KFO94107.1"/>
    <property type="molecule type" value="Genomic_DNA"/>
</dbReference>
<feature type="non-terminal residue" evidence="5">
    <location>
        <position position="155"/>
    </location>
</feature>
<dbReference type="InterPro" id="IPR036157">
    <property type="entry name" value="dUTPase-like_sf"/>
</dbReference>
<dbReference type="AlphaFoldDB" id="A0A091HH16"/>
<dbReference type="InterPro" id="IPR001995">
    <property type="entry name" value="Peptidase_A2_cat"/>
</dbReference>
<dbReference type="PANTHER" id="PTHR19422">
    <property type="entry name" value="GAG RETROVIRAL POLYPROTEIN"/>
    <property type="match status" value="1"/>
</dbReference>
<dbReference type="Pfam" id="PF00692">
    <property type="entry name" value="dUTPase"/>
    <property type="match status" value="1"/>
</dbReference>
<keyword evidence="3" id="KW-0378">Hydrolase</keyword>
<dbReference type="GO" id="GO:0004190">
    <property type="term" value="F:aspartic-type endopeptidase activity"/>
    <property type="evidence" value="ECO:0007669"/>
    <property type="project" value="UniProtKB-KW"/>
</dbReference>
<proteinExistence type="predicted"/>
<gene>
    <name evidence="5" type="ORF">N320_04010</name>
</gene>
<organism evidence="5 6">
    <name type="scientific">Buceros rhinoceros silvestris</name>
    <dbReference type="NCBI Taxonomy" id="175836"/>
    <lineage>
        <taxon>Eukaryota</taxon>
        <taxon>Metazoa</taxon>
        <taxon>Chordata</taxon>
        <taxon>Craniata</taxon>
        <taxon>Vertebrata</taxon>
        <taxon>Euteleostomi</taxon>
        <taxon>Archelosauria</taxon>
        <taxon>Archosauria</taxon>
        <taxon>Dinosauria</taxon>
        <taxon>Saurischia</taxon>
        <taxon>Theropoda</taxon>
        <taxon>Coelurosauria</taxon>
        <taxon>Aves</taxon>
        <taxon>Neognathae</taxon>
        <taxon>Neoaves</taxon>
        <taxon>Telluraves</taxon>
        <taxon>Coraciimorphae</taxon>
        <taxon>Bucerotiformes</taxon>
        <taxon>Bucerotidae</taxon>
        <taxon>Buceros</taxon>
    </lineage>
</organism>
<name>A0A091HH16_BUCRH</name>
<evidence type="ECO:0000313" key="5">
    <source>
        <dbReference type="EMBL" id="KFO94107.1"/>
    </source>
</evidence>
<evidence type="ECO:0000313" key="6">
    <source>
        <dbReference type="Proteomes" id="UP000054064"/>
    </source>
</evidence>
<dbReference type="InterPro" id="IPR001969">
    <property type="entry name" value="Aspartic_peptidase_AS"/>
</dbReference>
<feature type="domain" description="Peptidase A2" evidence="4">
    <location>
        <begin position="142"/>
        <end position="155"/>
    </location>
</feature>
<keyword evidence="2" id="KW-0064">Aspartyl protease</keyword>
<dbReference type="PANTHER" id="PTHR19422:SF123">
    <property type="entry name" value="RT1 CLASS I, LOCUS CE15"/>
    <property type="match status" value="1"/>
</dbReference>
<keyword evidence="6" id="KW-1185">Reference proteome</keyword>
<evidence type="ECO:0000256" key="2">
    <source>
        <dbReference type="ARBA" id="ARBA00022750"/>
    </source>
</evidence>
<dbReference type="InterPro" id="IPR029054">
    <property type="entry name" value="dUTPase-like"/>
</dbReference>
<dbReference type="GO" id="GO:0006508">
    <property type="term" value="P:proteolysis"/>
    <property type="evidence" value="ECO:0007669"/>
    <property type="project" value="UniProtKB-KW"/>
</dbReference>
<evidence type="ECO:0000256" key="3">
    <source>
        <dbReference type="ARBA" id="ARBA00022801"/>
    </source>
</evidence>
<reference evidence="5 6" key="1">
    <citation type="submission" date="2014-04" db="EMBL/GenBank/DDBJ databases">
        <title>Genome evolution of avian class.</title>
        <authorList>
            <person name="Zhang G."/>
            <person name="Li C."/>
        </authorList>
    </citation>
    <scope>NUCLEOTIDE SEQUENCE [LARGE SCALE GENOMIC DNA]</scope>
    <source>
        <strain evidence="5">BGI_N320</strain>
    </source>
</reference>
<accession>A0A091HH16</accession>
<evidence type="ECO:0000256" key="1">
    <source>
        <dbReference type="ARBA" id="ARBA00022670"/>
    </source>
</evidence>
<feature type="non-terminal residue" evidence="5">
    <location>
        <position position="1"/>
    </location>
</feature>
<dbReference type="InterPro" id="IPR033704">
    <property type="entry name" value="dUTPase_trimeric"/>
</dbReference>
<dbReference type="CDD" id="cd07557">
    <property type="entry name" value="trimeric_dUTPase"/>
    <property type="match status" value="1"/>
</dbReference>
<dbReference type="PROSITE" id="PS00141">
    <property type="entry name" value="ASP_PROTEASE"/>
    <property type="match status" value="1"/>
</dbReference>